<dbReference type="Pfam" id="PF25872">
    <property type="entry name" value="HTH_77"/>
    <property type="match status" value="1"/>
</dbReference>
<dbReference type="SUPFAM" id="SSF46894">
    <property type="entry name" value="C-terminal effector domain of the bipartite response regulators"/>
    <property type="match status" value="1"/>
</dbReference>
<dbReference type="InterPro" id="IPR016032">
    <property type="entry name" value="Sig_transdc_resp-reg_C-effctor"/>
</dbReference>
<reference evidence="4 5" key="1">
    <citation type="submission" date="2019-12" db="EMBL/GenBank/DDBJ databases">
        <title>Draft Genome Sequences of Six Type Strains of the Genus Massilia.</title>
        <authorList>
            <person name="Miess H."/>
            <person name="Frediansyah A."/>
            <person name="Goeker M."/>
            <person name="Gross H."/>
        </authorList>
    </citation>
    <scope>NUCLEOTIDE SEQUENCE [LARGE SCALE GENOMIC DNA]</scope>
    <source>
        <strain evidence="4 5">DSM 26639</strain>
    </source>
</reference>
<dbReference type="PANTHER" id="PTHR47691">
    <property type="entry name" value="REGULATOR-RELATED"/>
    <property type="match status" value="1"/>
</dbReference>
<dbReference type="Pfam" id="PF00486">
    <property type="entry name" value="Trans_reg_C"/>
    <property type="match status" value="1"/>
</dbReference>
<name>A0ABX6FLV0_9BURK</name>
<dbReference type="Proteomes" id="UP000437862">
    <property type="component" value="Chromosome"/>
</dbReference>
<dbReference type="SMART" id="SM00862">
    <property type="entry name" value="Trans_reg_C"/>
    <property type="match status" value="1"/>
</dbReference>
<evidence type="ECO:0000256" key="1">
    <source>
        <dbReference type="ARBA" id="ARBA00023125"/>
    </source>
</evidence>
<evidence type="ECO:0000313" key="5">
    <source>
        <dbReference type="Proteomes" id="UP000437862"/>
    </source>
</evidence>
<evidence type="ECO:0000313" key="4">
    <source>
        <dbReference type="EMBL" id="QGZ38562.1"/>
    </source>
</evidence>
<dbReference type="SUPFAM" id="SSF52540">
    <property type="entry name" value="P-loop containing nucleoside triphosphate hydrolases"/>
    <property type="match status" value="1"/>
</dbReference>
<sequence>MMCSRCDGACRADAASYTRAAGAGRAPGAVAPFGGARWQHIGAPCAATMWDGPRPHPRVRSRGMDIIDSGGIVFGRHTFDPARCELHTAGRAAVPLGQRAGRLLDALIGAHGRVLSRDDLLRSVWPGQDVPDGNLRVQIAALRRALAEDRELIGTVAGRGYLFAGHAERRAGARPALPAPVPCIGRGELVDAVLARCAQVRFVTLAGTAGIGKTALALAAAHQHGHAVWVELQAVDGPGVGRAVAAALGLDAAASSAPSALAARLRDVPLLLVLDNCEHVADACSALVETLLRQCPGLAVLATSRQPLLAHGETVMRVPALALPAPGEADAARLGASGAVELFVRRAGADAGFAPDAAALACIGTICRRLEGLPLAIELAAARVPALGLAQVAAGLADTLDLLLAGAGAGPARAPYCPLRPPPRHRTLRAALDWSHVLLPPVAQLALRRIAAFASWFTLDEAAAALHPCLSPYDTIDALASLATHSLLVVGHDVRPARYRLLATTRAYALALSHC</sequence>
<dbReference type="PANTHER" id="PTHR47691:SF3">
    <property type="entry name" value="HTH-TYPE TRANSCRIPTIONAL REGULATOR RV0890C-RELATED"/>
    <property type="match status" value="1"/>
</dbReference>
<dbReference type="PROSITE" id="PS51755">
    <property type="entry name" value="OMPR_PHOB"/>
    <property type="match status" value="1"/>
</dbReference>
<gene>
    <name evidence="4" type="ORF">GO485_05490</name>
</gene>
<evidence type="ECO:0000256" key="2">
    <source>
        <dbReference type="PROSITE-ProRule" id="PRU01091"/>
    </source>
</evidence>
<organism evidence="4 5">
    <name type="scientific">Pseudoduganella flava</name>
    <dbReference type="NCBI Taxonomy" id="871742"/>
    <lineage>
        <taxon>Bacteria</taxon>
        <taxon>Pseudomonadati</taxon>
        <taxon>Pseudomonadota</taxon>
        <taxon>Betaproteobacteria</taxon>
        <taxon>Burkholderiales</taxon>
        <taxon>Oxalobacteraceae</taxon>
        <taxon>Telluria group</taxon>
        <taxon>Pseudoduganella</taxon>
    </lineage>
</organism>
<feature type="DNA-binding region" description="OmpR/PhoB-type" evidence="2">
    <location>
        <begin position="69"/>
        <end position="165"/>
    </location>
</feature>
<dbReference type="Gene3D" id="3.40.50.300">
    <property type="entry name" value="P-loop containing nucleotide triphosphate hydrolases"/>
    <property type="match status" value="1"/>
</dbReference>
<dbReference type="Gene3D" id="1.10.10.10">
    <property type="entry name" value="Winged helix-like DNA-binding domain superfamily/Winged helix DNA-binding domain"/>
    <property type="match status" value="1"/>
</dbReference>
<dbReference type="EMBL" id="CP046904">
    <property type="protein sequence ID" value="QGZ38562.1"/>
    <property type="molecule type" value="Genomic_DNA"/>
</dbReference>
<feature type="domain" description="OmpR/PhoB-type" evidence="3">
    <location>
        <begin position="69"/>
        <end position="165"/>
    </location>
</feature>
<dbReference type="InterPro" id="IPR058852">
    <property type="entry name" value="HTH_77"/>
</dbReference>
<keyword evidence="5" id="KW-1185">Reference proteome</keyword>
<evidence type="ECO:0000259" key="3">
    <source>
        <dbReference type="PROSITE" id="PS51755"/>
    </source>
</evidence>
<protein>
    <recommendedName>
        <fullName evidence="3">OmpR/PhoB-type domain-containing protein</fullName>
    </recommendedName>
</protein>
<dbReference type="PRINTS" id="PR00364">
    <property type="entry name" value="DISEASERSIST"/>
</dbReference>
<dbReference type="InterPro" id="IPR027417">
    <property type="entry name" value="P-loop_NTPase"/>
</dbReference>
<dbReference type="InterPro" id="IPR036388">
    <property type="entry name" value="WH-like_DNA-bd_sf"/>
</dbReference>
<keyword evidence="1 2" id="KW-0238">DNA-binding</keyword>
<dbReference type="CDD" id="cd00383">
    <property type="entry name" value="trans_reg_C"/>
    <property type="match status" value="1"/>
</dbReference>
<accession>A0ABX6FLV0</accession>
<dbReference type="InterPro" id="IPR001867">
    <property type="entry name" value="OmpR/PhoB-type_DNA-bd"/>
</dbReference>
<proteinExistence type="predicted"/>